<evidence type="ECO:0000256" key="1">
    <source>
        <dbReference type="SAM" id="MobiDB-lite"/>
    </source>
</evidence>
<feature type="compositionally biased region" description="Polar residues" evidence="1">
    <location>
        <begin position="186"/>
        <end position="220"/>
    </location>
</feature>
<accession>A0AAN6TNW4</accession>
<feature type="region of interest" description="Disordered" evidence="1">
    <location>
        <begin position="1"/>
        <end position="730"/>
    </location>
</feature>
<keyword evidence="3" id="KW-1185">Reference proteome</keyword>
<comment type="caution">
    <text evidence="2">The sequence shown here is derived from an EMBL/GenBank/DDBJ whole genome shotgun (WGS) entry which is preliminary data.</text>
</comment>
<reference evidence="2" key="1">
    <citation type="journal article" date="2023" name="Mol. Phylogenet. Evol.">
        <title>Genome-scale phylogeny and comparative genomics of the fungal order Sordariales.</title>
        <authorList>
            <person name="Hensen N."/>
            <person name="Bonometti L."/>
            <person name="Westerberg I."/>
            <person name="Brannstrom I.O."/>
            <person name="Guillou S."/>
            <person name="Cros-Aarteil S."/>
            <person name="Calhoun S."/>
            <person name="Haridas S."/>
            <person name="Kuo A."/>
            <person name="Mondo S."/>
            <person name="Pangilinan J."/>
            <person name="Riley R."/>
            <person name="LaButti K."/>
            <person name="Andreopoulos B."/>
            <person name="Lipzen A."/>
            <person name="Chen C."/>
            <person name="Yan M."/>
            <person name="Daum C."/>
            <person name="Ng V."/>
            <person name="Clum A."/>
            <person name="Steindorff A."/>
            <person name="Ohm R.A."/>
            <person name="Martin F."/>
            <person name="Silar P."/>
            <person name="Natvig D.O."/>
            <person name="Lalanne C."/>
            <person name="Gautier V."/>
            <person name="Ament-Velasquez S.L."/>
            <person name="Kruys A."/>
            <person name="Hutchinson M.I."/>
            <person name="Powell A.J."/>
            <person name="Barry K."/>
            <person name="Miller A.N."/>
            <person name="Grigoriev I.V."/>
            <person name="Debuchy R."/>
            <person name="Gladieux P."/>
            <person name="Hiltunen Thoren M."/>
            <person name="Johannesson H."/>
        </authorList>
    </citation>
    <scope>NUCLEOTIDE SEQUENCE</scope>
    <source>
        <strain evidence="2">CBS 508.74</strain>
    </source>
</reference>
<feature type="compositionally biased region" description="Pro residues" evidence="1">
    <location>
        <begin position="65"/>
        <end position="75"/>
    </location>
</feature>
<feature type="compositionally biased region" description="Polar residues" evidence="1">
    <location>
        <begin position="798"/>
        <end position="820"/>
    </location>
</feature>
<feature type="compositionally biased region" description="Polar residues" evidence="1">
    <location>
        <begin position="110"/>
        <end position="123"/>
    </location>
</feature>
<feature type="compositionally biased region" description="Low complexity" evidence="1">
    <location>
        <begin position="901"/>
        <end position="911"/>
    </location>
</feature>
<dbReference type="AlphaFoldDB" id="A0AAN6TNW4"/>
<feature type="compositionally biased region" description="Basic and acidic residues" evidence="1">
    <location>
        <begin position="427"/>
        <end position="440"/>
    </location>
</feature>
<feature type="compositionally biased region" description="Polar residues" evidence="1">
    <location>
        <begin position="408"/>
        <end position="419"/>
    </location>
</feature>
<reference evidence="2" key="2">
    <citation type="submission" date="2023-05" db="EMBL/GenBank/DDBJ databases">
        <authorList>
            <consortium name="Lawrence Berkeley National Laboratory"/>
            <person name="Steindorff A."/>
            <person name="Hensen N."/>
            <person name="Bonometti L."/>
            <person name="Westerberg I."/>
            <person name="Brannstrom I.O."/>
            <person name="Guillou S."/>
            <person name="Cros-Aarteil S."/>
            <person name="Calhoun S."/>
            <person name="Haridas S."/>
            <person name="Kuo A."/>
            <person name="Mondo S."/>
            <person name="Pangilinan J."/>
            <person name="Riley R."/>
            <person name="Labutti K."/>
            <person name="Andreopoulos B."/>
            <person name="Lipzen A."/>
            <person name="Chen C."/>
            <person name="Yanf M."/>
            <person name="Daum C."/>
            <person name="Ng V."/>
            <person name="Clum A."/>
            <person name="Ohm R."/>
            <person name="Martin F."/>
            <person name="Silar P."/>
            <person name="Natvig D."/>
            <person name="Lalanne C."/>
            <person name="Gautier V."/>
            <person name="Ament-Velasquez S.L."/>
            <person name="Kruys A."/>
            <person name="Hutchinson M.I."/>
            <person name="Powell A.J."/>
            <person name="Barry K."/>
            <person name="Miller A.N."/>
            <person name="Grigoriev I.V."/>
            <person name="Debuchy R."/>
            <person name="Gladieux P."/>
            <person name="Thoren M.H."/>
            <person name="Johannesson H."/>
        </authorList>
    </citation>
    <scope>NUCLEOTIDE SEQUENCE</scope>
    <source>
        <strain evidence="2">CBS 508.74</strain>
    </source>
</reference>
<evidence type="ECO:0000313" key="2">
    <source>
        <dbReference type="EMBL" id="KAK4117656.1"/>
    </source>
</evidence>
<protein>
    <submittedName>
        <fullName evidence="2">Uncharacterized protein</fullName>
    </submittedName>
</protein>
<feature type="compositionally biased region" description="Acidic residues" evidence="1">
    <location>
        <begin position="49"/>
        <end position="60"/>
    </location>
</feature>
<feature type="compositionally biased region" description="Polar residues" evidence="1">
    <location>
        <begin position="252"/>
        <end position="270"/>
    </location>
</feature>
<feature type="compositionally biased region" description="Low complexity" evidence="1">
    <location>
        <begin position="1084"/>
        <end position="1098"/>
    </location>
</feature>
<evidence type="ECO:0000313" key="3">
    <source>
        <dbReference type="Proteomes" id="UP001302812"/>
    </source>
</evidence>
<sequence length="1114" mass="117138">MDGSYGNVLPPSSRSMSPSMPPPSQDAYKINVNRQKTKKWANFKPQNYDGDDWGADDDEAKDQPEPPLPPKPMGPRHPTASSSAPRQFQPPGTAPIYTHTRQPVGAPAASTGQPLTVTEQNASYRPYVPGADVSTPSGYSSSQGYPHPLLSPNSRRNSPSPHSASSLPSQQVGLRKDSPGPYDAVDSNSAVKQPRPNQQTADNSDARTATSPMSPQNPRSFVSADKPLPFIRPADVYRRMAEEAKGGRQPLETRTLSMDSPVAQPSQRPEPSQARLQAGISSPLGLPAPPAERKSEYGIEGLLDSYSDDARVDPSSEVEMSTRAATTGQDGMKSAVPHPSAELKSHERVRRFSTSPKLPDLARMSGFGEDLFSSSLFPDSKAQSQTSEIAPPQLVIAPADSANAAEISAQSPLASTLRDTPSAAASDIEKMGKPNPDADTKALPVRSPSPSSKPERIEEQALQKVSGTQPVTGVSEQQQATGGGSLGAQGTRDQFLSRPHLPGGWVSETPSSPGEISHADPSQEQGPSAVGSGMVSSAAEANAQPQSPPLGAEQPQQPGPETAGDVRVSSPVEREVQATSHPASPRAIPSPRTSSPARNTELEKPSPEATANAKDGDAPPPASRRSSSSVSMGITTHPSEIPPTAPLNPRRESPAPGADMKPVMGSPSFETPSVVTPPALDASSNSPVKDSDMLSEEILKSLSPALPASTSPDPAEASTAAYRAAAGPVRESSYLGDVYDDYWTATEEKVDPSFLESGKTVKTERVTEAPISNPADSPDQQPIAPSSSLPNIGRPAVPSTTEASVDHTATATEQENSQRPFSWEPLKLRDPAEAPSPVTGMFVEQKALGSGVRGVSALGPKTVVPEDKALPLISETKAAHSPTKTDNFTPVPDEPPAGNTSRRSLSSASGLSDRHEGAQKLSLIEEKIALQEQSKASPLASPLEKHPALAEALQTQQAMDSSAPLPRKEAFNVLSFRNIMDIGSPAERIKHYNETRSQYSAMDSGLDEWVKVMLSKHPEHANAGFTYPGPAPNAQQGSQGAGTALPQNARPSASIGMPSQPYGSGGLGQFGHSSHQMGTKSRELLMAAGKAGKGLLSKGRNKLRGTGDKVFSTS</sequence>
<dbReference type="GeneID" id="89938266"/>
<name>A0AAN6TNW4_9PEZI</name>
<feature type="compositionally biased region" description="Polar residues" evidence="1">
    <location>
        <begin position="463"/>
        <end position="480"/>
    </location>
</feature>
<feature type="compositionally biased region" description="Low complexity" evidence="1">
    <location>
        <begin position="148"/>
        <end position="169"/>
    </location>
</feature>
<feature type="region of interest" description="Disordered" evidence="1">
    <location>
        <begin position="1028"/>
        <end position="1114"/>
    </location>
</feature>
<feature type="region of interest" description="Disordered" evidence="1">
    <location>
        <begin position="869"/>
        <end position="917"/>
    </location>
</feature>
<feature type="compositionally biased region" description="Low complexity" evidence="1">
    <location>
        <begin position="700"/>
        <end position="726"/>
    </location>
</feature>
<proteinExistence type="predicted"/>
<feature type="compositionally biased region" description="Polar residues" evidence="1">
    <location>
        <begin position="774"/>
        <end position="790"/>
    </location>
</feature>
<dbReference type="Proteomes" id="UP001302812">
    <property type="component" value="Unassembled WGS sequence"/>
</dbReference>
<dbReference type="RefSeq" id="XP_064675226.1">
    <property type="nucleotide sequence ID" value="XM_064814141.1"/>
</dbReference>
<organism evidence="2 3">
    <name type="scientific">Canariomyces notabilis</name>
    <dbReference type="NCBI Taxonomy" id="2074819"/>
    <lineage>
        <taxon>Eukaryota</taxon>
        <taxon>Fungi</taxon>
        <taxon>Dikarya</taxon>
        <taxon>Ascomycota</taxon>
        <taxon>Pezizomycotina</taxon>
        <taxon>Sordariomycetes</taxon>
        <taxon>Sordariomycetidae</taxon>
        <taxon>Sordariales</taxon>
        <taxon>Chaetomiaceae</taxon>
        <taxon>Canariomyces</taxon>
    </lineage>
</organism>
<gene>
    <name evidence="2" type="ORF">N656DRAFT_773836</name>
</gene>
<feature type="compositionally biased region" description="Low complexity" evidence="1">
    <location>
        <begin position="528"/>
        <end position="541"/>
    </location>
</feature>
<feature type="compositionally biased region" description="Polar residues" evidence="1">
    <location>
        <begin position="134"/>
        <end position="144"/>
    </location>
</feature>
<dbReference type="EMBL" id="MU853332">
    <property type="protein sequence ID" value="KAK4117656.1"/>
    <property type="molecule type" value="Genomic_DNA"/>
</dbReference>
<feature type="region of interest" description="Disordered" evidence="1">
    <location>
        <begin position="747"/>
        <end position="837"/>
    </location>
</feature>
<feature type="compositionally biased region" description="Polar residues" evidence="1">
    <location>
        <begin position="372"/>
        <end position="388"/>
    </location>
</feature>
<feature type="compositionally biased region" description="Polar residues" evidence="1">
    <location>
        <begin position="508"/>
        <end position="526"/>
    </location>
</feature>
<feature type="compositionally biased region" description="Basic and acidic residues" evidence="1">
    <location>
        <begin position="235"/>
        <end position="246"/>
    </location>
</feature>